<keyword evidence="3" id="KW-1185">Reference proteome</keyword>
<dbReference type="Proteomes" id="UP000239089">
    <property type="component" value="Unassembled WGS sequence"/>
</dbReference>
<keyword evidence="1" id="KW-1133">Transmembrane helix</keyword>
<evidence type="ECO:0000313" key="3">
    <source>
        <dbReference type="Proteomes" id="UP000239089"/>
    </source>
</evidence>
<keyword evidence="1" id="KW-0472">Membrane</keyword>
<accession>A0A2S6NER2</accession>
<organism evidence="2 3">
    <name type="scientific">Rhodoblastus sphagnicola</name>
    <dbReference type="NCBI Taxonomy" id="333368"/>
    <lineage>
        <taxon>Bacteria</taxon>
        <taxon>Pseudomonadati</taxon>
        <taxon>Pseudomonadota</taxon>
        <taxon>Alphaproteobacteria</taxon>
        <taxon>Hyphomicrobiales</taxon>
        <taxon>Rhodoblastaceae</taxon>
        <taxon>Rhodoblastus</taxon>
    </lineage>
</organism>
<reference evidence="2 3" key="1">
    <citation type="journal article" date="2018" name="Arch. Microbiol.">
        <title>New insights into the metabolic potential of the phototrophic purple bacterium Rhodopila globiformis DSM 161(T) from its draft genome sequence and evidence for a vanadium-dependent nitrogenase.</title>
        <authorList>
            <person name="Imhoff J.F."/>
            <person name="Rahn T."/>
            <person name="Kunzel S."/>
            <person name="Neulinger S.C."/>
        </authorList>
    </citation>
    <scope>NUCLEOTIDE SEQUENCE [LARGE SCALE GENOMIC DNA]</scope>
    <source>
        <strain evidence="2 3">DSM 16996</strain>
    </source>
</reference>
<feature type="transmembrane region" description="Helical" evidence="1">
    <location>
        <begin position="55"/>
        <end position="76"/>
    </location>
</feature>
<evidence type="ECO:0000256" key="1">
    <source>
        <dbReference type="SAM" id="Phobius"/>
    </source>
</evidence>
<dbReference type="NCBIfam" id="NF008528">
    <property type="entry name" value="PRK11463.1-2"/>
    <property type="match status" value="1"/>
</dbReference>
<dbReference type="InterPro" id="IPR007313">
    <property type="entry name" value="FxsA"/>
</dbReference>
<dbReference type="GO" id="GO:0016020">
    <property type="term" value="C:membrane"/>
    <property type="evidence" value="ECO:0007669"/>
    <property type="project" value="InterPro"/>
</dbReference>
<dbReference type="Pfam" id="PF04186">
    <property type="entry name" value="FxsA"/>
    <property type="match status" value="1"/>
</dbReference>
<dbReference type="PANTHER" id="PTHR35335:SF1">
    <property type="entry name" value="UPF0716 PROTEIN FXSA"/>
    <property type="match status" value="1"/>
</dbReference>
<evidence type="ECO:0008006" key="4">
    <source>
        <dbReference type="Google" id="ProtNLM"/>
    </source>
</evidence>
<name>A0A2S6NER2_9HYPH</name>
<feature type="transmembrane region" description="Helical" evidence="1">
    <location>
        <begin position="28"/>
        <end position="48"/>
    </location>
</feature>
<gene>
    <name evidence="2" type="ORF">CCR94_03035</name>
</gene>
<protein>
    <recommendedName>
        <fullName evidence="4">Exlusion protein FxsA</fullName>
    </recommendedName>
</protein>
<dbReference type="AlphaFoldDB" id="A0A2S6NER2"/>
<proteinExistence type="predicted"/>
<dbReference type="PANTHER" id="PTHR35335">
    <property type="entry name" value="UPF0716 PROTEIN FXSA"/>
    <property type="match status" value="1"/>
</dbReference>
<comment type="caution">
    <text evidence="2">The sequence shown here is derived from an EMBL/GenBank/DDBJ whole genome shotgun (WGS) entry which is preliminary data.</text>
</comment>
<feature type="transmembrane region" description="Helical" evidence="1">
    <location>
        <begin position="106"/>
        <end position="133"/>
    </location>
</feature>
<dbReference type="EMBL" id="NHSJ01000030">
    <property type="protein sequence ID" value="PPQ33069.1"/>
    <property type="molecule type" value="Genomic_DNA"/>
</dbReference>
<evidence type="ECO:0000313" key="2">
    <source>
        <dbReference type="EMBL" id="PPQ33069.1"/>
    </source>
</evidence>
<sequence>MMRWVALPDPASKAATLGEIERMKGFSALFRSVFGPVIMIWVVAELAAFYAVARVVGLGGALVAGVLTTLFGFSLLRENAAVALQRLRAVIDGTTPRDGAIAEGMIGAFGAMLLILPGFLSDLVGLVLTIPSVRDDLAMKMRRPARRGDPELTAIDLNPSEWRITDASSERRPRKQ</sequence>
<keyword evidence="1" id="KW-0812">Transmembrane</keyword>